<dbReference type="RefSeq" id="WP_248340700.1">
    <property type="nucleotide sequence ID" value="NZ_AP025592.1"/>
</dbReference>
<accession>A0ABN6NAX2</accession>
<dbReference type="SUPFAM" id="SSF48179">
    <property type="entry name" value="6-phosphogluconate dehydrogenase C-terminal domain-like"/>
    <property type="match status" value="1"/>
</dbReference>
<evidence type="ECO:0000313" key="5">
    <source>
        <dbReference type="EMBL" id="BDG09073.1"/>
    </source>
</evidence>
<feature type="domain" description="6-phosphogluconate dehydrogenase NADP-binding" evidence="3">
    <location>
        <begin position="5"/>
        <end position="161"/>
    </location>
</feature>
<dbReference type="InterPro" id="IPR013328">
    <property type="entry name" value="6PGD_dom2"/>
</dbReference>
<evidence type="ECO:0000259" key="3">
    <source>
        <dbReference type="Pfam" id="PF03446"/>
    </source>
</evidence>
<dbReference type="Proteomes" id="UP001162734">
    <property type="component" value="Chromosome"/>
</dbReference>
<dbReference type="Pfam" id="PF03446">
    <property type="entry name" value="NAD_binding_2"/>
    <property type="match status" value="1"/>
</dbReference>
<dbReference type="PANTHER" id="PTHR43580">
    <property type="entry name" value="OXIDOREDUCTASE GLYR1-RELATED"/>
    <property type="match status" value="1"/>
</dbReference>
<name>A0ABN6NAX2_9BACT</name>
<dbReference type="Pfam" id="PF14833">
    <property type="entry name" value="NAD_binding_11"/>
    <property type="match status" value="1"/>
</dbReference>
<dbReference type="InterPro" id="IPR006115">
    <property type="entry name" value="6PGDH_NADP-bd"/>
</dbReference>
<dbReference type="PANTHER" id="PTHR43580:SF8">
    <property type="entry name" value="6-PHOSPHOGLUCONATE DEHYDROGENASE NADP-BINDING DOMAIN-CONTAINING PROTEIN-RELATED"/>
    <property type="match status" value="1"/>
</dbReference>
<dbReference type="InterPro" id="IPR051265">
    <property type="entry name" value="HIBADH-related_NP60_sf"/>
</dbReference>
<reference evidence="6" key="1">
    <citation type="journal article" date="2022" name="Int. J. Syst. Evol. Microbiol.">
        <title>Anaeromyxobacter oryzae sp. nov., Anaeromyxobacter diazotrophicus sp. nov. and Anaeromyxobacter paludicola sp. nov., isolated from paddy soils.</title>
        <authorList>
            <person name="Itoh H."/>
            <person name="Xu Z."/>
            <person name="Mise K."/>
            <person name="Masuda Y."/>
            <person name="Ushijima N."/>
            <person name="Hayakawa C."/>
            <person name="Shiratori Y."/>
            <person name="Senoo K."/>
        </authorList>
    </citation>
    <scope>NUCLEOTIDE SEQUENCE [LARGE SCALE GENOMIC DNA]</scope>
    <source>
        <strain evidence="6">Red630</strain>
    </source>
</reference>
<evidence type="ECO:0000259" key="4">
    <source>
        <dbReference type="Pfam" id="PF14833"/>
    </source>
</evidence>
<dbReference type="Gene3D" id="1.10.1040.10">
    <property type="entry name" value="N-(1-d-carboxylethyl)-l-norvaline Dehydrogenase, domain 2"/>
    <property type="match status" value="1"/>
</dbReference>
<dbReference type="InterPro" id="IPR029154">
    <property type="entry name" value="HIBADH-like_NADP-bd"/>
</dbReference>
<gene>
    <name evidence="5" type="primary">ghr</name>
    <name evidence="5" type="ORF">AMPC_21860</name>
</gene>
<evidence type="ECO:0000256" key="1">
    <source>
        <dbReference type="ARBA" id="ARBA00023002"/>
    </source>
</evidence>
<protein>
    <submittedName>
        <fullName evidence="5">3-hydroxyisobutyrate dehydrogenase</fullName>
    </submittedName>
</protein>
<dbReference type="InterPro" id="IPR036291">
    <property type="entry name" value="NAD(P)-bd_dom_sf"/>
</dbReference>
<sequence length="295" mass="30704">MTPMKIGFVGLGTMGLPLANNLRRAGHAITVWNRTAEKAEPLVRKGARLAPTPRAAASGQELVFTCVADEKALEAVLEGADGILAGLKDGDVFVDTSTAGTRAARSVEERVRSRGASFLAAPLLGSKGAAEQAQLVVVCGGPVAARDRARPALHAVSSRIIELDEPAQAALMKLVVNSLGGAMMAGFAEALALGVSGGLETSKVIETIQASSFHSPLYLMKGDQIAQRDFAPRFALALAEKDQRLAQEAAAEQGAKLSVNQTVRQLMADAIAGGRGELDLAAVADLVFERSGLKR</sequence>
<keyword evidence="6" id="KW-1185">Reference proteome</keyword>
<proteinExistence type="predicted"/>
<dbReference type="SUPFAM" id="SSF51735">
    <property type="entry name" value="NAD(P)-binding Rossmann-fold domains"/>
    <property type="match status" value="1"/>
</dbReference>
<organism evidence="5 6">
    <name type="scientific">Anaeromyxobacter paludicola</name>
    <dbReference type="NCBI Taxonomy" id="2918171"/>
    <lineage>
        <taxon>Bacteria</taxon>
        <taxon>Pseudomonadati</taxon>
        <taxon>Myxococcota</taxon>
        <taxon>Myxococcia</taxon>
        <taxon>Myxococcales</taxon>
        <taxon>Cystobacterineae</taxon>
        <taxon>Anaeromyxobacteraceae</taxon>
        <taxon>Anaeromyxobacter</taxon>
    </lineage>
</organism>
<dbReference type="PIRSF" id="PIRSF000103">
    <property type="entry name" value="HIBADH"/>
    <property type="match status" value="1"/>
</dbReference>
<feature type="domain" description="3-hydroxyisobutyrate dehydrogenase-like NAD-binding" evidence="4">
    <location>
        <begin position="169"/>
        <end position="286"/>
    </location>
</feature>
<keyword evidence="1" id="KW-0560">Oxidoreductase</keyword>
<dbReference type="Gene3D" id="3.40.50.720">
    <property type="entry name" value="NAD(P)-binding Rossmann-like Domain"/>
    <property type="match status" value="1"/>
</dbReference>
<evidence type="ECO:0000313" key="6">
    <source>
        <dbReference type="Proteomes" id="UP001162734"/>
    </source>
</evidence>
<evidence type="ECO:0000256" key="2">
    <source>
        <dbReference type="ARBA" id="ARBA00023027"/>
    </source>
</evidence>
<keyword evidence="2" id="KW-0520">NAD</keyword>
<dbReference type="EMBL" id="AP025592">
    <property type="protein sequence ID" value="BDG09073.1"/>
    <property type="molecule type" value="Genomic_DNA"/>
</dbReference>
<dbReference type="InterPro" id="IPR015815">
    <property type="entry name" value="HIBADH-related"/>
</dbReference>
<dbReference type="InterPro" id="IPR008927">
    <property type="entry name" value="6-PGluconate_DH-like_C_sf"/>
</dbReference>